<sequence length="365" mass="37766">MAIRNRALVAAVAAVAVAAVVGGGLLAGSRGPENRSGAAAAPLAVTTPPASPVATKVLIDATKLPTGRPPQVPYLRGRAVLGGVGGAVRLPGTTPVDAVAKVWSATLAMEVPNATTSNLVIVGDNGTVSKRLPGVDSLVSSADGNSSAFATGGRYTGFDGGLVYFRTSDGTLQTLTHARARDIEVLAVLNRSVFLASRPEDGEVTTLHRWDVDARQATELPKILRPVAVSSDGALAAGLPVLTDSGLCSVVTDIETSRQKWRTCQYRLDTFSPGNAFVIGYPPTAGGPYGETTLSTLDANDGTVSRTWLGPSLRNAVAEDDDHVLIEWHDQAGPQSRSAVVRCTITTGRCELATPLSPEPLLLSS</sequence>
<accession>A0A7Y4P2A5</accession>
<evidence type="ECO:0000313" key="1">
    <source>
        <dbReference type="EMBL" id="MBB6566137.1"/>
    </source>
</evidence>
<dbReference type="Proteomes" id="UP000553957">
    <property type="component" value="Unassembled WGS sequence"/>
</dbReference>
<dbReference type="EMBL" id="JABJRC010000010">
    <property type="protein sequence ID" value="NOL45137.1"/>
    <property type="molecule type" value="Genomic_DNA"/>
</dbReference>
<name>A0A7Y4P2A5_9ACTN</name>
<evidence type="ECO:0000313" key="2">
    <source>
        <dbReference type="EMBL" id="NOL45137.1"/>
    </source>
</evidence>
<evidence type="ECO:0000313" key="3">
    <source>
        <dbReference type="Proteomes" id="UP000534306"/>
    </source>
</evidence>
<keyword evidence="3" id="KW-1185">Reference proteome</keyword>
<gene>
    <name evidence="1" type="ORF">HNR71_001774</name>
    <name evidence="2" type="ORF">HPO96_33300</name>
</gene>
<reference evidence="1 4" key="2">
    <citation type="submission" date="2020-08" db="EMBL/GenBank/DDBJ databases">
        <title>Sequencing the genomes of 1000 actinobacteria strains.</title>
        <authorList>
            <person name="Klenk H.-P."/>
        </authorList>
    </citation>
    <scope>NUCLEOTIDE SEQUENCE [LARGE SCALE GENOMIC DNA]</scope>
    <source>
        <strain evidence="1 4">DSM 15626</strain>
    </source>
</reference>
<organism evidence="2 3">
    <name type="scientific">Kribbella sandramycini</name>
    <dbReference type="NCBI Taxonomy" id="60450"/>
    <lineage>
        <taxon>Bacteria</taxon>
        <taxon>Bacillati</taxon>
        <taxon>Actinomycetota</taxon>
        <taxon>Actinomycetes</taxon>
        <taxon>Propionibacteriales</taxon>
        <taxon>Kribbellaceae</taxon>
        <taxon>Kribbella</taxon>
    </lineage>
</organism>
<evidence type="ECO:0000313" key="4">
    <source>
        <dbReference type="Proteomes" id="UP000553957"/>
    </source>
</evidence>
<dbReference type="EMBL" id="JACHKF010000001">
    <property type="protein sequence ID" value="MBB6566137.1"/>
    <property type="molecule type" value="Genomic_DNA"/>
</dbReference>
<dbReference type="RefSeq" id="WP_171678369.1">
    <property type="nucleotide sequence ID" value="NZ_BAAAGT010000001.1"/>
</dbReference>
<reference evidence="2 3" key="1">
    <citation type="submission" date="2020-05" db="EMBL/GenBank/DDBJ databases">
        <title>Genome sequence of Kribbella sandramycini ATCC 39419.</title>
        <authorList>
            <person name="Maclea K.S."/>
            <person name="Fair J.L."/>
        </authorList>
    </citation>
    <scope>NUCLEOTIDE SEQUENCE [LARGE SCALE GENOMIC DNA]</scope>
    <source>
        <strain evidence="2 3">ATCC 39419</strain>
    </source>
</reference>
<dbReference type="AlphaFoldDB" id="A0A7Y4P2A5"/>
<dbReference type="Proteomes" id="UP000534306">
    <property type="component" value="Unassembled WGS sequence"/>
</dbReference>
<protein>
    <submittedName>
        <fullName evidence="2">Uncharacterized protein</fullName>
    </submittedName>
</protein>
<comment type="caution">
    <text evidence="2">The sequence shown here is derived from an EMBL/GenBank/DDBJ whole genome shotgun (WGS) entry which is preliminary data.</text>
</comment>
<proteinExistence type="predicted"/>